<organism evidence="1 2">
    <name type="scientific">Panagrellus redivivus</name>
    <name type="common">Microworm</name>
    <dbReference type="NCBI Taxonomy" id="6233"/>
    <lineage>
        <taxon>Eukaryota</taxon>
        <taxon>Metazoa</taxon>
        <taxon>Ecdysozoa</taxon>
        <taxon>Nematoda</taxon>
        <taxon>Chromadorea</taxon>
        <taxon>Rhabditida</taxon>
        <taxon>Tylenchina</taxon>
        <taxon>Panagrolaimomorpha</taxon>
        <taxon>Panagrolaimoidea</taxon>
        <taxon>Panagrolaimidae</taxon>
        <taxon>Panagrellus</taxon>
    </lineage>
</organism>
<reference evidence="1" key="1">
    <citation type="journal article" date="2013" name="Genetics">
        <title>The draft genome and transcriptome of Panagrellus redivivus are shaped by the harsh demands of a free-living lifestyle.</title>
        <authorList>
            <person name="Srinivasan J."/>
            <person name="Dillman A.R."/>
            <person name="Macchietto M.G."/>
            <person name="Heikkinen L."/>
            <person name="Lakso M."/>
            <person name="Fracchia K.M."/>
            <person name="Antoshechkin I."/>
            <person name="Mortazavi A."/>
            <person name="Wong G."/>
            <person name="Sternberg P.W."/>
        </authorList>
    </citation>
    <scope>NUCLEOTIDE SEQUENCE [LARGE SCALE GENOMIC DNA]</scope>
    <source>
        <strain evidence="1">MT8872</strain>
    </source>
</reference>
<accession>A0A7E4V014</accession>
<sequence length="167" mass="20017">MTVAFRRFSKQLRKLEEYNRGKINKMVQFAHRCTVKEVQEVVRLVSRFIRKQPFPTKMCGVHVLDSIMKYNSTLTAEFRRQFAVCIIGLFLMAFMKAETQDRKRLFLFRSSWQWILPTDRLYYLDMTTRQFDPDWLVIEPICDENMRPGGSNDHVPIQKRVRFQLGD</sequence>
<name>A0A7E4V014_PANRE</name>
<evidence type="ECO:0000313" key="1">
    <source>
        <dbReference type="Proteomes" id="UP000492821"/>
    </source>
</evidence>
<dbReference type="Proteomes" id="UP000492821">
    <property type="component" value="Unassembled WGS sequence"/>
</dbReference>
<dbReference type="Gene3D" id="1.25.40.90">
    <property type="match status" value="1"/>
</dbReference>
<keyword evidence="1" id="KW-1185">Reference proteome</keyword>
<reference evidence="2" key="2">
    <citation type="submission" date="2020-10" db="UniProtKB">
        <authorList>
            <consortium name="WormBaseParasite"/>
        </authorList>
    </citation>
    <scope>IDENTIFICATION</scope>
</reference>
<dbReference type="InterPro" id="IPR008942">
    <property type="entry name" value="ENTH_VHS"/>
</dbReference>
<evidence type="ECO:0000313" key="2">
    <source>
        <dbReference type="WBParaSite" id="Pan_g14738.t1"/>
    </source>
</evidence>
<dbReference type="AlphaFoldDB" id="A0A7E4V014"/>
<dbReference type="WBParaSite" id="Pan_g14738.t1">
    <property type="protein sequence ID" value="Pan_g14738.t1"/>
    <property type="gene ID" value="Pan_g14738"/>
</dbReference>
<protein>
    <submittedName>
        <fullName evidence="2">Uncharacterized protein</fullName>
    </submittedName>
</protein>
<dbReference type="SUPFAM" id="SSF48464">
    <property type="entry name" value="ENTH/VHS domain"/>
    <property type="match status" value="1"/>
</dbReference>
<proteinExistence type="predicted"/>